<dbReference type="Gene3D" id="4.10.280.10">
    <property type="entry name" value="Helix-loop-helix DNA-binding domain"/>
    <property type="match status" value="1"/>
</dbReference>
<keyword evidence="3 8" id="KW-0238">DNA-binding</keyword>
<evidence type="ECO:0000256" key="1">
    <source>
        <dbReference type="ARBA" id="ARBA00004123"/>
    </source>
</evidence>
<feature type="compositionally biased region" description="Polar residues" evidence="6">
    <location>
        <begin position="155"/>
        <end position="181"/>
    </location>
</feature>
<evidence type="ECO:0000256" key="4">
    <source>
        <dbReference type="ARBA" id="ARBA00023163"/>
    </source>
</evidence>
<dbReference type="InterPro" id="IPR045843">
    <property type="entry name" value="IND-like"/>
</dbReference>
<dbReference type="AlphaFoldDB" id="A0A5B7BZX4"/>
<dbReference type="EMBL" id="GHES01046149">
    <property type="protein sequence ID" value="MPA76708.1"/>
    <property type="molecule type" value="Transcribed_RNA"/>
</dbReference>
<dbReference type="GO" id="GO:0000981">
    <property type="term" value="F:DNA-binding transcription factor activity, RNA polymerase II-specific"/>
    <property type="evidence" value="ECO:0007669"/>
    <property type="project" value="TreeGrafter"/>
</dbReference>
<evidence type="ECO:0000256" key="3">
    <source>
        <dbReference type="ARBA" id="ARBA00023125"/>
    </source>
</evidence>
<evidence type="ECO:0000313" key="8">
    <source>
        <dbReference type="EMBL" id="MPA74004.1"/>
    </source>
</evidence>
<keyword evidence="4" id="KW-0804">Transcription</keyword>
<dbReference type="GO" id="GO:0046983">
    <property type="term" value="F:protein dimerization activity"/>
    <property type="evidence" value="ECO:0007669"/>
    <property type="project" value="InterPro"/>
</dbReference>
<dbReference type="CDD" id="cd11393">
    <property type="entry name" value="bHLH_AtbHLH_like"/>
    <property type="match status" value="1"/>
</dbReference>
<protein>
    <submittedName>
        <fullName evidence="8">Putative Basic helix-loop-helix DNA-binding superfamily protein</fullName>
    </submittedName>
</protein>
<organism evidence="8">
    <name type="scientific">Davidia involucrata</name>
    <name type="common">Dove tree</name>
    <dbReference type="NCBI Taxonomy" id="16924"/>
    <lineage>
        <taxon>Eukaryota</taxon>
        <taxon>Viridiplantae</taxon>
        <taxon>Streptophyta</taxon>
        <taxon>Embryophyta</taxon>
        <taxon>Tracheophyta</taxon>
        <taxon>Spermatophyta</taxon>
        <taxon>Magnoliopsida</taxon>
        <taxon>eudicotyledons</taxon>
        <taxon>Gunneridae</taxon>
        <taxon>Pentapetalae</taxon>
        <taxon>asterids</taxon>
        <taxon>Cornales</taxon>
        <taxon>Nyssaceae</taxon>
        <taxon>Davidia</taxon>
    </lineage>
</organism>
<keyword evidence="2" id="KW-0805">Transcription regulation</keyword>
<evidence type="ECO:0000256" key="6">
    <source>
        <dbReference type="SAM" id="MobiDB-lite"/>
    </source>
</evidence>
<accession>A0A5B7BZX4</accession>
<dbReference type="GO" id="GO:0005634">
    <property type="term" value="C:nucleus"/>
    <property type="evidence" value="ECO:0007669"/>
    <property type="project" value="UniProtKB-SubCell"/>
</dbReference>
<name>A0A5B7BZX4_DAVIN</name>
<feature type="domain" description="BHLH" evidence="7">
    <location>
        <begin position="209"/>
        <end position="258"/>
    </location>
</feature>
<dbReference type="GO" id="GO:0000978">
    <property type="term" value="F:RNA polymerase II cis-regulatory region sequence-specific DNA binding"/>
    <property type="evidence" value="ECO:0007669"/>
    <property type="project" value="TreeGrafter"/>
</dbReference>
<comment type="subcellular location">
    <subcellularLocation>
        <location evidence="1">Nucleus</location>
    </subcellularLocation>
</comment>
<feature type="compositionally biased region" description="Pro residues" evidence="6">
    <location>
        <begin position="29"/>
        <end position="43"/>
    </location>
</feature>
<evidence type="ECO:0000256" key="5">
    <source>
        <dbReference type="ARBA" id="ARBA00023242"/>
    </source>
</evidence>
<sequence length="358" mass="39389">MNRGVLQSSPVQQMMAGSPNWWNMNTTMRPPPHEQPSPFLPPPNSNLFPQYHTLPTSSSLPLSSSNWHDNQELPDQSWSQLLLGGLVGEEDHKCGSSHIHETNKKLENWEEQLILHHQASNNASDVVDHVKQENVSASSYVYGHGNVEYQPPKPTNWSQQMMPASSPNSCVTNLLDFSNSKTDGRHPPPDRSSECNSTATGGAPKKARVQPSSTQPTFKVRKEKLGDRITALHQLVSPFGKTDTASVLLEAIGYIRFLQSQIEALSLPYLGSGSGNMRQQQSVQGERNCIFPEDPGQLLNDNCMKRKGGVSEQDCHEEPKKDLRSRGLCLVPISCTLQVGSDNGADYWAPALGGGGFR</sequence>
<feature type="region of interest" description="Disordered" evidence="6">
    <location>
        <begin position="1"/>
        <end position="43"/>
    </location>
</feature>
<gene>
    <name evidence="8" type="ORF">Din_043445</name>
    <name evidence="9" type="ORF">Din_046149</name>
</gene>
<dbReference type="FunFam" id="4.10.280.10:FF:000092">
    <property type="entry name" value="transcription factor bHLH68 isoform X1"/>
    <property type="match status" value="1"/>
</dbReference>
<dbReference type="PANTHER" id="PTHR16223:SF342">
    <property type="entry name" value="BHLH TRANSCRIPTION FACTOR-LIKE PROTEIN"/>
    <property type="match status" value="1"/>
</dbReference>
<keyword evidence="5" id="KW-0539">Nucleus</keyword>
<reference evidence="8" key="1">
    <citation type="submission" date="2019-08" db="EMBL/GenBank/DDBJ databases">
        <title>Reference gene set and small RNA set construction with multiple tissues from Davidia involucrata Baill.</title>
        <authorList>
            <person name="Yang H."/>
            <person name="Zhou C."/>
            <person name="Li G."/>
            <person name="Wang J."/>
            <person name="Gao P."/>
            <person name="Wang M."/>
            <person name="Wang R."/>
            <person name="Zhao Y."/>
        </authorList>
    </citation>
    <scope>NUCLEOTIDE SEQUENCE</scope>
    <source>
        <tissue evidence="8">Mixed with DoveR01_LX</tissue>
    </source>
</reference>
<evidence type="ECO:0000313" key="9">
    <source>
        <dbReference type="EMBL" id="MPA76708.1"/>
    </source>
</evidence>
<dbReference type="PROSITE" id="PS50888">
    <property type="entry name" value="BHLH"/>
    <property type="match status" value="1"/>
</dbReference>
<evidence type="ECO:0000259" key="7">
    <source>
        <dbReference type="PROSITE" id="PS50888"/>
    </source>
</evidence>
<feature type="region of interest" description="Disordered" evidence="6">
    <location>
        <begin position="151"/>
        <end position="217"/>
    </location>
</feature>
<feature type="compositionally biased region" description="Basic and acidic residues" evidence="6">
    <location>
        <begin position="182"/>
        <end position="193"/>
    </location>
</feature>
<dbReference type="InterPro" id="IPR011598">
    <property type="entry name" value="bHLH_dom"/>
</dbReference>
<dbReference type="EMBL" id="GHES01043445">
    <property type="protein sequence ID" value="MPA74004.1"/>
    <property type="molecule type" value="Transcribed_RNA"/>
</dbReference>
<evidence type="ECO:0000256" key="2">
    <source>
        <dbReference type="ARBA" id="ARBA00023015"/>
    </source>
</evidence>
<dbReference type="InterPro" id="IPR036638">
    <property type="entry name" value="HLH_DNA-bd_sf"/>
</dbReference>
<dbReference type="SUPFAM" id="SSF47459">
    <property type="entry name" value="HLH, helix-loop-helix DNA-binding domain"/>
    <property type="match status" value="1"/>
</dbReference>
<dbReference type="PANTHER" id="PTHR16223">
    <property type="entry name" value="TRANSCRIPTION FACTOR BHLH83-RELATED"/>
    <property type="match status" value="1"/>
</dbReference>
<dbReference type="InterPro" id="IPR045239">
    <property type="entry name" value="bHLH95_bHLH"/>
</dbReference>
<feature type="compositionally biased region" description="Polar residues" evidence="6">
    <location>
        <begin position="1"/>
        <end position="12"/>
    </location>
</feature>
<proteinExistence type="predicted"/>